<gene>
    <name evidence="1" type="ORF">OMP44_23460</name>
</gene>
<name>A0ABT6IP41_9PSED</name>
<accession>A0ABT6IP41</accession>
<reference evidence="1 2" key="1">
    <citation type="submission" date="2022-10" db="EMBL/GenBank/DDBJ databases">
        <title>A novel Pseudomonas species, isolated from Passiflora incarnata leaves.</title>
        <authorList>
            <person name="Cueva-Yesquen L.G."/>
            <person name="Fantinatti-Garboggini F."/>
        </authorList>
    </citation>
    <scope>NUCLEOTIDE SEQUENCE [LARGE SCALE GENOMIC DNA]</scope>
    <source>
        <strain evidence="1 2">CBMAI 2609</strain>
    </source>
</reference>
<organism evidence="1 2">
    <name type="scientific">Pseudomonas flavocrustae</name>
    <dbReference type="NCBI Taxonomy" id="2991719"/>
    <lineage>
        <taxon>Bacteria</taxon>
        <taxon>Pseudomonadati</taxon>
        <taxon>Pseudomonadota</taxon>
        <taxon>Gammaproteobacteria</taxon>
        <taxon>Pseudomonadales</taxon>
        <taxon>Pseudomonadaceae</taxon>
        <taxon>Pseudomonas</taxon>
    </lineage>
</organism>
<dbReference type="RefSeq" id="WP_280311448.1">
    <property type="nucleotide sequence ID" value="NZ_JAPDIQ010000015.1"/>
</dbReference>
<dbReference type="Proteomes" id="UP001157461">
    <property type="component" value="Unassembled WGS sequence"/>
</dbReference>
<evidence type="ECO:0000313" key="2">
    <source>
        <dbReference type="Proteomes" id="UP001157461"/>
    </source>
</evidence>
<protein>
    <submittedName>
        <fullName evidence="1">Uncharacterized protein</fullName>
    </submittedName>
</protein>
<proteinExistence type="predicted"/>
<keyword evidence="2" id="KW-1185">Reference proteome</keyword>
<comment type="caution">
    <text evidence="1">The sequence shown here is derived from an EMBL/GenBank/DDBJ whole genome shotgun (WGS) entry which is preliminary data.</text>
</comment>
<sequence length="156" mass="17392">MISQFSIPKLNKGCYLGGMAALNIPGSGASGDWHLQQTFFRPRRKLSRSFISGEGCPTNTNKYFGSEGIYDCTSILDELSIPYESSPVFAASHIRAAADLVIDAVLRGLSPDFVVLDDWLPLAIDKARVFELLERAMRYIPVDQQEAVRKWKYKSA</sequence>
<dbReference type="EMBL" id="JAPDIQ010000015">
    <property type="protein sequence ID" value="MDH4765854.1"/>
    <property type="molecule type" value="Genomic_DNA"/>
</dbReference>
<evidence type="ECO:0000313" key="1">
    <source>
        <dbReference type="EMBL" id="MDH4765854.1"/>
    </source>
</evidence>